<reference evidence="2" key="1">
    <citation type="submission" date="2014-11" db="EMBL/GenBank/DDBJ databases">
        <authorList>
            <person name="Amaro Gonzalez C."/>
        </authorList>
    </citation>
    <scope>NUCLEOTIDE SEQUENCE</scope>
</reference>
<evidence type="ECO:0000313" key="2">
    <source>
        <dbReference type="EMBL" id="JAH21615.1"/>
    </source>
</evidence>
<keyword evidence="1" id="KW-0472">Membrane</keyword>
<sequence>MDFRQKIIMGAFFPLFLDIIYLNSHFCS</sequence>
<dbReference type="EMBL" id="GBXM01086962">
    <property type="protein sequence ID" value="JAH21615.1"/>
    <property type="molecule type" value="Transcribed_RNA"/>
</dbReference>
<keyword evidence="1" id="KW-0812">Transmembrane</keyword>
<name>A0A0E9QZE0_ANGAN</name>
<protein>
    <submittedName>
        <fullName evidence="2">Uncharacterized protein</fullName>
    </submittedName>
</protein>
<keyword evidence="1" id="KW-1133">Transmembrane helix</keyword>
<proteinExistence type="predicted"/>
<accession>A0A0E9QZE0</accession>
<dbReference type="AlphaFoldDB" id="A0A0E9QZE0"/>
<evidence type="ECO:0000256" key="1">
    <source>
        <dbReference type="SAM" id="Phobius"/>
    </source>
</evidence>
<feature type="transmembrane region" description="Helical" evidence="1">
    <location>
        <begin position="7"/>
        <end position="26"/>
    </location>
</feature>
<organism evidence="2">
    <name type="scientific">Anguilla anguilla</name>
    <name type="common">European freshwater eel</name>
    <name type="synonym">Muraena anguilla</name>
    <dbReference type="NCBI Taxonomy" id="7936"/>
    <lineage>
        <taxon>Eukaryota</taxon>
        <taxon>Metazoa</taxon>
        <taxon>Chordata</taxon>
        <taxon>Craniata</taxon>
        <taxon>Vertebrata</taxon>
        <taxon>Euteleostomi</taxon>
        <taxon>Actinopterygii</taxon>
        <taxon>Neopterygii</taxon>
        <taxon>Teleostei</taxon>
        <taxon>Anguilliformes</taxon>
        <taxon>Anguillidae</taxon>
        <taxon>Anguilla</taxon>
    </lineage>
</organism>
<reference evidence="2" key="2">
    <citation type="journal article" date="2015" name="Fish Shellfish Immunol.">
        <title>Early steps in the European eel (Anguilla anguilla)-Vibrio vulnificus interaction in the gills: Role of the RtxA13 toxin.</title>
        <authorList>
            <person name="Callol A."/>
            <person name="Pajuelo D."/>
            <person name="Ebbesson L."/>
            <person name="Teles M."/>
            <person name="MacKenzie S."/>
            <person name="Amaro C."/>
        </authorList>
    </citation>
    <scope>NUCLEOTIDE SEQUENCE</scope>
</reference>